<dbReference type="PANTHER" id="PTHR13832">
    <property type="entry name" value="PROTEIN PHOSPHATASE 2C"/>
    <property type="match status" value="1"/>
</dbReference>
<dbReference type="AlphaFoldDB" id="A0A9P5NV74"/>
<organism evidence="6 7">
    <name type="scientific">Gymnopilus junonius</name>
    <name type="common">Spectacular rustgill mushroom</name>
    <name type="synonym">Gymnopilus spectabilis subsp. junonius</name>
    <dbReference type="NCBI Taxonomy" id="109634"/>
    <lineage>
        <taxon>Eukaryota</taxon>
        <taxon>Fungi</taxon>
        <taxon>Dikarya</taxon>
        <taxon>Basidiomycota</taxon>
        <taxon>Agaricomycotina</taxon>
        <taxon>Agaricomycetes</taxon>
        <taxon>Agaricomycetidae</taxon>
        <taxon>Agaricales</taxon>
        <taxon>Agaricineae</taxon>
        <taxon>Hymenogastraceae</taxon>
        <taxon>Gymnopilus</taxon>
    </lineage>
</organism>
<evidence type="ECO:0000313" key="6">
    <source>
        <dbReference type="EMBL" id="KAF8907859.1"/>
    </source>
</evidence>
<keyword evidence="2 4" id="KW-0378">Hydrolase</keyword>
<dbReference type="PANTHER" id="PTHR13832:SF792">
    <property type="entry name" value="GM14286P"/>
    <property type="match status" value="1"/>
</dbReference>
<dbReference type="CDD" id="cd00143">
    <property type="entry name" value="PP2Cc"/>
    <property type="match status" value="1"/>
</dbReference>
<sequence>MLQSESQSDLTASATPLRLELAQLSAASVTCGAHTVAFQPRNTKYPTEDRCLIEEWELPNGNWKFIGVFDGHGAGHEAVDFVVETLPGIIKASLTSEIEASDIILTSAIERILVQCISEVDDRIKDDFCKFFPGGPDQISKLSSDEIKTVIRDPETGYSFVQIMRARTGTTAIVAVIDPSKSLHIASLGDCDAVLGAKNDVGNWEVKTLSKRHNASNEAEANRIRSEHPDEVECIVQSRTLGLITLTRAIGDTLFKLPPIYTERILALSTPPFHENYNIGALLSRNITPPYLSNISEVEHVDLSSLSSDTTPMLILCSDGLSDLYSRRSHRSDISRDIEMWLTKSTPLGIDNLALSLLWDALGGNEGLEMASRLIKGIPGKRVDDTTVVVLQL</sequence>
<dbReference type="OrthoDB" id="420076at2759"/>
<evidence type="ECO:0000313" key="7">
    <source>
        <dbReference type="Proteomes" id="UP000724874"/>
    </source>
</evidence>
<comment type="similarity">
    <text evidence="4">Belongs to the PP2C family.</text>
</comment>
<dbReference type="SUPFAM" id="SSF81606">
    <property type="entry name" value="PP2C-like"/>
    <property type="match status" value="1"/>
</dbReference>
<name>A0A9P5NV74_GYMJU</name>
<evidence type="ECO:0000259" key="5">
    <source>
        <dbReference type="PROSITE" id="PS51746"/>
    </source>
</evidence>
<evidence type="ECO:0000256" key="2">
    <source>
        <dbReference type="ARBA" id="ARBA00022801"/>
    </source>
</evidence>
<keyword evidence="3 4" id="KW-0904">Protein phosphatase</keyword>
<dbReference type="SMART" id="SM00332">
    <property type="entry name" value="PP2Cc"/>
    <property type="match status" value="1"/>
</dbReference>
<accession>A0A9P5NV74</accession>
<evidence type="ECO:0000256" key="3">
    <source>
        <dbReference type="ARBA" id="ARBA00022912"/>
    </source>
</evidence>
<proteinExistence type="inferred from homology"/>
<gene>
    <name evidence="6" type="ORF">CPB84DRAFT_1725334</name>
</gene>
<dbReference type="GO" id="GO:0004722">
    <property type="term" value="F:protein serine/threonine phosphatase activity"/>
    <property type="evidence" value="ECO:0007669"/>
    <property type="project" value="InterPro"/>
</dbReference>
<dbReference type="PROSITE" id="PS01032">
    <property type="entry name" value="PPM_1"/>
    <property type="match status" value="1"/>
</dbReference>
<keyword evidence="7" id="KW-1185">Reference proteome</keyword>
<dbReference type="InterPro" id="IPR000222">
    <property type="entry name" value="PP2C_BS"/>
</dbReference>
<dbReference type="GO" id="GO:0046872">
    <property type="term" value="F:metal ion binding"/>
    <property type="evidence" value="ECO:0007669"/>
    <property type="project" value="UniProtKB-KW"/>
</dbReference>
<dbReference type="Gene3D" id="3.60.40.10">
    <property type="entry name" value="PPM-type phosphatase domain"/>
    <property type="match status" value="1"/>
</dbReference>
<dbReference type="Pfam" id="PF00481">
    <property type="entry name" value="PP2C"/>
    <property type="match status" value="1"/>
</dbReference>
<reference evidence="6" key="1">
    <citation type="submission" date="2020-11" db="EMBL/GenBank/DDBJ databases">
        <authorList>
            <consortium name="DOE Joint Genome Institute"/>
            <person name="Ahrendt S."/>
            <person name="Riley R."/>
            <person name="Andreopoulos W."/>
            <person name="LaButti K."/>
            <person name="Pangilinan J."/>
            <person name="Ruiz-duenas F.J."/>
            <person name="Barrasa J.M."/>
            <person name="Sanchez-Garcia M."/>
            <person name="Camarero S."/>
            <person name="Miyauchi S."/>
            <person name="Serrano A."/>
            <person name="Linde D."/>
            <person name="Babiker R."/>
            <person name="Drula E."/>
            <person name="Ayuso-Fernandez I."/>
            <person name="Pacheco R."/>
            <person name="Padilla G."/>
            <person name="Ferreira P."/>
            <person name="Barriuso J."/>
            <person name="Kellner H."/>
            <person name="Castanera R."/>
            <person name="Alfaro M."/>
            <person name="Ramirez L."/>
            <person name="Pisabarro A.G."/>
            <person name="Kuo A."/>
            <person name="Tritt A."/>
            <person name="Lipzen A."/>
            <person name="He G."/>
            <person name="Yan M."/>
            <person name="Ng V."/>
            <person name="Cullen D."/>
            <person name="Martin F."/>
            <person name="Rosso M.-N."/>
            <person name="Henrissat B."/>
            <person name="Hibbett D."/>
            <person name="Martinez A.T."/>
            <person name="Grigoriev I.V."/>
        </authorList>
    </citation>
    <scope>NUCLEOTIDE SEQUENCE</scope>
    <source>
        <strain evidence="6">AH 44721</strain>
    </source>
</reference>
<dbReference type="Proteomes" id="UP000724874">
    <property type="component" value="Unassembled WGS sequence"/>
</dbReference>
<dbReference type="InterPro" id="IPR036457">
    <property type="entry name" value="PPM-type-like_dom_sf"/>
</dbReference>
<protein>
    <submittedName>
        <fullName evidence="6">Phosphatase 2C-like domain-containing protein</fullName>
    </submittedName>
</protein>
<dbReference type="PROSITE" id="PS51746">
    <property type="entry name" value="PPM_2"/>
    <property type="match status" value="1"/>
</dbReference>
<comment type="caution">
    <text evidence="6">The sequence shown here is derived from an EMBL/GenBank/DDBJ whole genome shotgun (WGS) entry which is preliminary data.</text>
</comment>
<dbReference type="EMBL" id="JADNYJ010000013">
    <property type="protein sequence ID" value="KAF8907859.1"/>
    <property type="molecule type" value="Genomic_DNA"/>
</dbReference>
<keyword evidence="1" id="KW-0479">Metal-binding</keyword>
<dbReference type="InterPro" id="IPR015655">
    <property type="entry name" value="PP2C"/>
</dbReference>
<dbReference type="InterPro" id="IPR001932">
    <property type="entry name" value="PPM-type_phosphatase-like_dom"/>
</dbReference>
<evidence type="ECO:0000256" key="4">
    <source>
        <dbReference type="RuleBase" id="RU003465"/>
    </source>
</evidence>
<evidence type="ECO:0000256" key="1">
    <source>
        <dbReference type="ARBA" id="ARBA00022723"/>
    </source>
</evidence>
<feature type="domain" description="PPM-type phosphatase" evidence="5">
    <location>
        <begin position="43"/>
        <end position="393"/>
    </location>
</feature>